<dbReference type="RefSeq" id="WP_171595988.1">
    <property type="nucleotide sequence ID" value="NZ_RZNH01000021.1"/>
</dbReference>
<proteinExistence type="predicted"/>
<reference evidence="1 2" key="1">
    <citation type="submission" date="2018-12" db="EMBL/GenBank/DDBJ databases">
        <title>Marinifilum JC070 sp. nov., a marine bacterium isolated from Yongle Blue Hole in the South China Sea.</title>
        <authorList>
            <person name="Fu T."/>
        </authorList>
    </citation>
    <scope>NUCLEOTIDE SEQUENCE [LARGE SCALE GENOMIC DNA]</scope>
    <source>
        <strain evidence="1 2">JC070</strain>
    </source>
</reference>
<dbReference type="Pfam" id="PF19991">
    <property type="entry name" value="HMA_2"/>
    <property type="match status" value="1"/>
</dbReference>
<name>A0ABX1WX72_9BACT</name>
<protein>
    <recommendedName>
        <fullName evidence="3">Heavy-metal-associated domain-containing protein</fullName>
    </recommendedName>
</protein>
<evidence type="ECO:0000313" key="2">
    <source>
        <dbReference type="Proteomes" id="UP000732105"/>
    </source>
</evidence>
<dbReference type="Proteomes" id="UP000732105">
    <property type="component" value="Unassembled WGS sequence"/>
</dbReference>
<accession>A0ABX1WX72</accession>
<gene>
    <name evidence="1" type="ORF">ELS83_12910</name>
</gene>
<dbReference type="EMBL" id="RZNH01000021">
    <property type="protein sequence ID" value="NOU60717.1"/>
    <property type="molecule type" value="Genomic_DNA"/>
</dbReference>
<sequence>MKGFKGFKGIVEIMHLIPGRVRFLVPTLKNEPDKCKQLKTQLEKAEQINGITPNPITGKVLIEFDKDHIDVETLTGVLVKLLGLEKSIEKSPNSMLTKELKDLFKSLNTGVYEYTNGVMDLRSLVTTSFIGFGAYSMIVKRNLMPPGLNFLYWAYMNLQKP</sequence>
<evidence type="ECO:0008006" key="3">
    <source>
        <dbReference type="Google" id="ProtNLM"/>
    </source>
</evidence>
<organism evidence="1 2">
    <name type="scientific">Marinifilum caeruleilacunae</name>
    <dbReference type="NCBI Taxonomy" id="2499076"/>
    <lineage>
        <taxon>Bacteria</taxon>
        <taxon>Pseudomonadati</taxon>
        <taxon>Bacteroidota</taxon>
        <taxon>Bacteroidia</taxon>
        <taxon>Marinilabiliales</taxon>
        <taxon>Marinifilaceae</taxon>
    </lineage>
</organism>
<comment type="caution">
    <text evidence="1">The sequence shown here is derived from an EMBL/GenBank/DDBJ whole genome shotgun (WGS) entry which is preliminary data.</text>
</comment>
<evidence type="ECO:0000313" key="1">
    <source>
        <dbReference type="EMBL" id="NOU60717.1"/>
    </source>
</evidence>
<keyword evidence="2" id="KW-1185">Reference proteome</keyword>